<accession>A0ABY2UJV0</accession>
<name>A0ABY2UJV0_9GAMM</name>
<evidence type="ECO:0000256" key="1">
    <source>
        <dbReference type="ARBA" id="ARBA00022729"/>
    </source>
</evidence>
<dbReference type="PANTHER" id="PTHR35038">
    <property type="entry name" value="DISSIMILATORY SULFITE REDUCTASE SIRA"/>
    <property type="match status" value="1"/>
</dbReference>
<feature type="domain" description="Cytochrome c-552/4" evidence="3">
    <location>
        <begin position="214"/>
        <end position="252"/>
    </location>
</feature>
<evidence type="ECO:0000313" key="4">
    <source>
        <dbReference type="EMBL" id="TLM78440.1"/>
    </source>
</evidence>
<sequence>MHPSLRILLLCVLVGVCDRNASPTTGVPVSSPSAINTATSPEPNRAQGQEERTHRQTSKSESPSAHVDDANTGYVGAETCANCHQRAFKSWQKSHHDLAMKTPDSQSVVGNFENATFNYFGTESTFYRRDGKYFVRTDGANGELQEFPIAYTFGIYPLQQYLIAFPGGRLQALSISWDSRPKEAGGQRWFHLYPDEEIKPGDPLHWTGINQNWNFQCADCHSTNLQKNYDMASGTFATRWSELNVGCESCHGPGSQHVKWAGLSEERRKAEPDRGLEISNAERQQTGWQMNAENGIAYLKVGSAKQTQKEISICAQCHSRRGTQHPGVRPKDDFLDFFHPALLSEDLYYADGQIKDEVYVWGSFAQSKMHDAGVTCSNCHDPHSLKLRAEGNAICAQCHLPSKFDATEHHLHSAGSEGAQCVNCHMPEKVYMQVDARRDHSFRVPRPDLSEKIGSPNACNGCHTDRPSIWAADILERKFGAPEPHYGEVIHAGRAGVPGADQPLQALIMDESQPDIVRATAISLLPRYLSRQSAQLLQIIAQGDNALLHLGLAQALDQIPQQVRPALAIPLLYEDERVIASLAANAIAGAPMDAYPESVGQRFDRALADYVAAAEFNGDRPESLLNLAGLRGREGNISAAESLLHLAVQRAPYYTPALVNLADLYRSSGREQRGEELLRSALEGAIDKAPLQHALGLSLVRQQRMADALEFLRQSADSQSTSSRYAYVYGVALNSVGRPDAAIVYQQAALKRFPGDPDILQLLISLNREQGNMQEAQYYEAQLRGGQRAHLR</sequence>
<feature type="domain" description="Cytochrome c-552/4" evidence="3">
    <location>
        <begin position="79"/>
        <end position="106"/>
    </location>
</feature>
<dbReference type="PANTHER" id="PTHR35038:SF8">
    <property type="entry name" value="C-TYPE POLYHEME CYTOCHROME OMCC"/>
    <property type="match status" value="1"/>
</dbReference>
<dbReference type="SUPFAM" id="SSF48695">
    <property type="entry name" value="Multiheme cytochromes"/>
    <property type="match status" value="1"/>
</dbReference>
<protein>
    <recommendedName>
        <fullName evidence="3">Cytochrome c-552/4 domain-containing protein</fullName>
    </recommendedName>
</protein>
<dbReference type="InterPro" id="IPR051829">
    <property type="entry name" value="Multiheme_Cytochr_ET"/>
</dbReference>
<evidence type="ECO:0000313" key="5">
    <source>
        <dbReference type="Proteomes" id="UP000306791"/>
    </source>
</evidence>
<dbReference type="Proteomes" id="UP000306791">
    <property type="component" value="Unassembled WGS sequence"/>
</dbReference>
<comment type="caution">
    <text evidence="4">The sequence shown here is derived from an EMBL/GenBank/DDBJ whole genome shotgun (WGS) entry which is preliminary data.</text>
</comment>
<feature type="region of interest" description="Disordered" evidence="2">
    <location>
        <begin position="22"/>
        <end position="71"/>
    </location>
</feature>
<organism evidence="4 5">
    <name type="scientific">Microbulbifer harenosus</name>
    <dbReference type="NCBI Taxonomy" id="2576840"/>
    <lineage>
        <taxon>Bacteria</taxon>
        <taxon>Pseudomonadati</taxon>
        <taxon>Pseudomonadota</taxon>
        <taxon>Gammaproteobacteria</taxon>
        <taxon>Cellvibrionales</taxon>
        <taxon>Microbulbiferaceae</taxon>
        <taxon>Microbulbifer</taxon>
    </lineage>
</organism>
<dbReference type="EMBL" id="VANI01000006">
    <property type="protein sequence ID" value="TLM78440.1"/>
    <property type="molecule type" value="Genomic_DNA"/>
</dbReference>
<dbReference type="Gene3D" id="1.25.40.10">
    <property type="entry name" value="Tetratricopeptide repeat domain"/>
    <property type="match status" value="2"/>
</dbReference>
<dbReference type="InterPro" id="IPR023155">
    <property type="entry name" value="Cyt_c-552/4"/>
</dbReference>
<evidence type="ECO:0000259" key="3">
    <source>
        <dbReference type="Pfam" id="PF13435"/>
    </source>
</evidence>
<dbReference type="SUPFAM" id="SSF48452">
    <property type="entry name" value="TPR-like"/>
    <property type="match status" value="1"/>
</dbReference>
<dbReference type="InterPro" id="IPR036280">
    <property type="entry name" value="Multihaem_cyt_sf"/>
</dbReference>
<keyword evidence="5" id="KW-1185">Reference proteome</keyword>
<feature type="compositionally biased region" description="Basic and acidic residues" evidence="2">
    <location>
        <begin position="265"/>
        <end position="276"/>
    </location>
</feature>
<reference evidence="4 5" key="1">
    <citation type="submission" date="2019-05" db="EMBL/GenBank/DDBJ databases">
        <title>Microbulbifer harenosus sp. nov., an alginate-degrading bacterium isolated from coastal sand.</title>
        <authorList>
            <person name="Huang H."/>
            <person name="Mo K."/>
            <person name="Bao S."/>
        </authorList>
    </citation>
    <scope>NUCLEOTIDE SEQUENCE [LARGE SCALE GENOMIC DNA]</scope>
    <source>
        <strain evidence="4 5">HB161719</strain>
    </source>
</reference>
<gene>
    <name evidence="4" type="ORF">FDY93_06555</name>
</gene>
<evidence type="ECO:0000256" key="2">
    <source>
        <dbReference type="SAM" id="MobiDB-lite"/>
    </source>
</evidence>
<feature type="compositionally biased region" description="Low complexity" evidence="2">
    <location>
        <begin position="22"/>
        <end position="33"/>
    </location>
</feature>
<feature type="region of interest" description="Disordered" evidence="2">
    <location>
        <begin position="265"/>
        <end position="286"/>
    </location>
</feature>
<dbReference type="RefSeq" id="WP_138234936.1">
    <property type="nucleotide sequence ID" value="NZ_CP185860.1"/>
</dbReference>
<dbReference type="Pfam" id="PF13435">
    <property type="entry name" value="Cytochrome_C554"/>
    <property type="match status" value="2"/>
</dbReference>
<dbReference type="InterPro" id="IPR011990">
    <property type="entry name" value="TPR-like_helical_dom_sf"/>
</dbReference>
<proteinExistence type="predicted"/>
<dbReference type="Gene3D" id="1.10.1130.10">
    <property type="entry name" value="Flavocytochrome C3, Chain A"/>
    <property type="match status" value="2"/>
</dbReference>
<keyword evidence="1" id="KW-0732">Signal</keyword>